<dbReference type="Proteomes" id="UP000317243">
    <property type="component" value="Unassembled WGS sequence"/>
</dbReference>
<proteinExistence type="predicted"/>
<dbReference type="AlphaFoldDB" id="A0A5C5VY03"/>
<protein>
    <submittedName>
        <fullName evidence="2">PEP-CTERM motif protein</fullName>
    </submittedName>
</protein>
<dbReference type="RefSeq" id="WP_146512039.1">
    <property type="nucleotide sequence ID" value="NZ_SIHI01000040.1"/>
</dbReference>
<dbReference type="Pfam" id="PF07589">
    <property type="entry name" value="PEP-CTERM"/>
    <property type="match status" value="1"/>
</dbReference>
<comment type="caution">
    <text evidence="2">The sequence shown here is derived from an EMBL/GenBank/DDBJ whole genome shotgun (WGS) entry which is preliminary data.</text>
</comment>
<evidence type="ECO:0000259" key="1">
    <source>
        <dbReference type="Pfam" id="PF07589"/>
    </source>
</evidence>
<accession>A0A5C5VY03</accession>
<dbReference type="NCBIfam" id="NF038120">
    <property type="entry name" value="PEP_CTERM_QFxxD"/>
    <property type="match status" value="1"/>
</dbReference>
<gene>
    <name evidence="2" type="ORF">KOR42_47080</name>
</gene>
<dbReference type="NCBIfam" id="TIGR02595">
    <property type="entry name" value="PEP_CTERM"/>
    <property type="match status" value="1"/>
</dbReference>
<organism evidence="2 3">
    <name type="scientific">Thalassoglobus neptunius</name>
    <dbReference type="NCBI Taxonomy" id="1938619"/>
    <lineage>
        <taxon>Bacteria</taxon>
        <taxon>Pseudomonadati</taxon>
        <taxon>Planctomycetota</taxon>
        <taxon>Planctomycetia</taxon>
        <taxon>Planctomycetales</taxon>
        <taxon>Planctomycetaceae</taxon>
        <taxon>Thalassoglobus</taxon>
    </lineage>
</organism>
<dbReference type="OrthoDB" id="257950at2"/>
<feature type="domain" description="Ice-binding protein C-terminal" evidence="1">
    <location>
        <begin position="191"/>
        <end position="213"/>
    </location>
</feature>
<name>A0A5C5VY03_9PLAN</name>
<sequence length="217" mass="22869">MVKEILYSVGMIVILAQSANAGLELIDFESQPITWTAGFQDNGFNFTSTSTNGIFGAATASPLFMNPIGPDNGSNRYLISHSDDTVISMTQANGNPFSLLSFMGGEAHIGVLSLWASDIQVTGFLAGGGTVTETFALDGIHDGAGGLPDFQQFNLSGSFSNLTEVQFRGLGGNTSLFYTLDNISVDTSVAPVPEPSSMALLGIGSIGLFLRRRRKAN</sequence>
<evidence type="ECO:0000313" key="3">
    <source>
        <dbReference type="Proteomes" id="UP000317243"/>
    </source>
</evidence>
<dbReference type="InterPro" id="IPR013424">
    <property type="entry name" value="Ice-binding_C"/>
</dbReference>
<dbReference type="EMBL" id="SIHI01000040">
    <property type="protein sequence ID" value="TWT42599.1"/>
    <property type="molecule type" value="Genomic_DNA"/>
</dbReference>
<keyword evidence="3" id="KW-1185">Reference proteome</keyword>
<reference evidence="2 3" key="1">
    <citation type="submission" date="2019-02" db="EMBL/GenBank/DDBJ databases">
        <title>Deep-cultivation of Planctomycetes and their phenomic and genomic characterization uncovers novel biology.</title>
        <authorList>
            <person name="Wiegand S."/>
            <person name="Jogler M."/>
            <person name="Boedeker C."/>
            <person name="Pinto D."/>
            <person name="Vollmers J."/>
            <person name="Rivas-Marin E."/>
            <person name="Kohn T."/>
            <person name="Peeters S.H."/>
            <person name="Heuer A."/>
            <person name="Rast P."/>
            <person name="Oberbeckmann S."/>
            <person name="Bunk B."/>
            <person name="Jeske O."/>
            <person name="Meyerdierks A."/>
            <person name="Storesund J.E."/>
            <person name="Kallscheuer N."/>
            <person name="Luecker S."/>
            <person name="Lage O.M."/>
            <person name="Pohl T."/>
            <person name="Merkel B.J."/>
            <person name="Hornburger P."/>
            <person name="Mueller R.-W."/>
            <person name="Bruemmer F."/>
            <person name="Labrenz M."/>
            <person name="Spormann A.M."/>
            <person name="Op Den Camp H."/>
            <person name="Overmann J."/>
            <person name="Amann R."/>
            <person name="Jetten M.S.M."/>
            <person name="Mascher T."/>
            <person name="Medema M.H."/>
            <person name="Devos D.P."/>
            <person name="Kaster A.-K."/>
            <person name="Ovreas L."/>
            <person name="Rohde M."/>
            <person name="Galperin M.Y."/>
            <person name="Jogler C."/>
        </authorList>
    </citation>
    <scope>NUCLEOTIDE SEQUENCE [LARGE SCALE GENOMIC DNA]</scope>
    <source>
        <strain evidence="2 3">KOR42</strain>
    </source>
</reference>
<evidence type="ECO:0000313" key="2">
    <source>
        <dbReference type="EMBL" id="TWT42599.1"/>
    </source>
</evidence>